<protein>
    <submittedName>
        <fullName evidence="2">Uncharacterized protein</fullName>
    </submittedName>
</protein>
<keyword evidence="3" id="KW-1185">Reference proteome</keyword>
<evidence type="ECO:0000313" key="2">
    <source>
        <dbReference type="EMBL" id="EED88507.1"/>
    </source>
</evidence>
<feature type="chain" id="PRO_5002866526" evidence="1">
    <location>
        <begin position="24"/>
        <end position="512"/>
    </location>
</feature>
<evidence type="ECO:0000256" key="1">
    <source>
        <dbReference type="SAM" id="SignalP"/>
    </source>
</evidence>
<dbReference type="OMA" id="WLWTQWE"/>
<dbReference type="AlphaFoldDB" id="B8CDR5"/>
<dbReference type="HOGENOM" id="CLU_532682_0_0_1"/>
<dbReference type="GeneID" id="7450312"/>
<gene>
    <name evidence="2" type="ORF">THAPSDRAFT_10297</name>
</gene>
<dbReference type="GO" id="GO:0005254">
    <property type="term" value="F:chloride channel activity"/>
    <property type="evidence" value="ECO:0007669"/>
    <property type="project" value="InterPro"/>
</dbReference>
<dbReference type="KEGG" id="tps:THAPSDRAFT_10297"/>
<evidence type="ECO:0000313" key="3">
    <source>
        <dbReference type="Proteomes" id="UP000001449"/>
    </source>
</evidence>
<dbReference type="PaxDb" id="35128-Thaps10297"/>
<reference evidence="2 3" key="2">
    <citation type="journal article" date="2008" name="Nature">
        <title>The Phaeodactylum genome reveals the evolutionary history of diatom genomes.</title>
        <authorList>
            <person name="Bowler C."/>
            <person name="Allen A.E."/>
            <person name="Badger J.H."/>
            <person name="Grimwood J."/>
            <person name="Jabbari K."/>
            <person name="Kuo A."/>
            <person name="Maheswari U."/>
            <person name="Martens C."/>
            <person name="Maumus F."/>
            <person name="Otillar R.P."/>
            <person name="Rayko E."/>
            <person name="Salamov A."/>
            <person name="Vandepoele K."/>
            <person name="Beszteri B."/>
            <person name="Gruber A."/>
            <person name="Heijde M."/>
            <person name="Katinka M."/>
            <person name="Mock T."/>
            <person name="Valentin K."/>
            <person name="Verret F."/>
            <person name="Berges J.A."/>
            <person name="Brownlee C."/>
            <person name="Cadoret J.P."/>
            <person name="Chiovitti A."/>
            <person name="Choi C.J."/>
            <person name="Coesel S."/>
            <person name="De Martino A."/>
            <person name="Detter J.C."/>
            <person name="Durkin C."/>
            <person name="Falciatore A."/>
            <person name="Fournet J."/>
            <person name="Haruta M."/>
            <person name="Huysman M.J."/>
            <person name="Jenkins B.D."/>
            <person name="Jiroutova K."/>
            <person name="Jorgensen R.E."/>
            <person name="Joubert Y."/>
            <person name="Kaplan A."/>
            <person name="Kroger N."/>
            <person name="Kroth P.G."/>
            <person name="La Roche J."/>
            <person name="Lindquist E."/>
            <person name="Lommer M."/>
            <person name="Martin-Jezequel V."/>
            <person name="Lopez P.J."/>
            <person name="Lucas S."/>
            <person name="Mangogna M."/>
            <person name="McGinnis K."/>
            <person name="Medlin L.K."/>
            <person name="Montsant A."/>
            <person name="Oudot-Le Secq M.P."/>
            <person name="Napoli C."/>
            <person name="Obornik M."/>
            <person name="Parker M.S."/>
            <person name="Petit J.L."/>
            <person name="Porcel B.M."/>
            <person name="Poulsen N."/>
            <person name="Robison M."/>
            <person name="Rychlewski L."/>
            <person name="Rynearson T.A."/>
            <person name="Schmutz J."/>
            <person name="Shapiro H."/>
            <person name="Siaut M."/>
            <person name="Stanley M."/>
            <person name="Sussman M.R."/>
            <person name="Taylor A.R."/>
            <person name="Vardi A."/>
            <person name="von Dassow P."/>
            <person name="Vyverman W."/>
            <person name="Willis A."/>
            <person name="Wyrwicz L.S."/>
            <person name="Rokhsar D.S."/>
            <person name="Weissenbach J."/>
            <person name="Armbrust E.V."/>
            <person name="Green B.R."/>
            <person name="Van de Peer Y."/>
            <person name="Grigoriev I.V."/>
        </authorList>
    </citation>
    <scope>NUCLEOTIDE SEQUENCE [LARGE SCALE GENOMIC DNA]</scope>
    <source>
        <strain evidence="2 3">CCMP1335</strain>
    </source>
</reference>
<sequence length="512" mass="56386">MKHFFSWKIRLFVLWVSAAYVSTSCTFTSAFCFSPIRTDGRTGSKSDAYKEPSRWSFTPKSFTSAIPNTTIQSASCKTFTQRHCTRLFLSSKPPPPDFFKGAPSTPGFKPGQFDKLTSWAMSTDANRPIVSEYDPDGLWLWTQWEGTAIQGRINDLCMLVTLGAARSSRYGEVDGTTGYQTKNANGESIDGSEKDAKKLVQDVTRMLTCLSRFKSQLRMSHTLFWAATPTLSDGLADVHHSDGGMIGEHEMPKNFDATQFGPMLLSREGLDMLVRYGQLTPREKEGLVASGLPPSQYPYVLLEWAGLRTIDGIEKGELRGGPGMEENLLRQLSMLRGEYFNIGDYGAGRMPMAYVQVMEVLVDTLCVLAPLALYTKMGTFNIVSTGLLTLFFKGLLELSKSFLDPFGREGYTAHNIRVDVLVSELNFGASSRWVQAGDALPSDTIDTSDLVQPLESHEAIAEFKEGDSADGVDTANTYVFSIDEDINIPEPEVAINGSDDCISGGFNDSLLS</sequence>
<accession>B8CDR5</accession>
<keyword evidence="1" id="KW-0732">Signal</keyword>
<dbReference type="eggNOG" id="ENOG502T2G6">
    <property type="taxonomic scope" value="Eukaryota"/>
</dbReference>
<reference evidence="2 3" key="1">
    <citation type="journal article" date="2004" name="Science">
        <title>The genome of the diatom Thalassiosira pseudonana: ecology, evolution, and metabolism.</title>
        <authorList>
            <person name="Armbrust E.V."/>
            <person name="Berges J.A."/>
            <person name="Bowler C."/>
            <person name="Green B.R."/>
            <person name="Martinez D."/>
            <person name="Putnam N.H."/>
            <person name="Zhou S."/>
            <person name="Allen A.E."/>
            <person name="Apt K.E."/>
            <person name="Bechner M."/>
            <person name="Brzezinski M.A."/>
            <person name="Chaal B.K."/>
            <person name="Chiovitti A."/>
            <person name="Davis A.K."/>
            <person name="Demarest M.S."/>
            <person name="Detter J.C."/>
            <person name="Glavina T."/>
            <person name="Goodstein D."/>
            <person name="Hadi M.Z."/>
            <person name="Hellsten U."/>
            <person name="Hildebrand M."/>
            <person name="Jenkins B.D."/>
            <person name="Jurka J."/>
            <person name="Kapitonov V.V."/>
            <person name="Kroger N."/>
            <person name="Lau W.W."/>
            <person name="Lane T.W."/>
            <person name="Larimer F.W."/>
            <person name="Lippmeier J.C."/>
            <person name="Lucas S."/>
            <person name="Medina M."/>
            <person name="Montsant A."/>
            <person name="Obornik M."/>
            <person name="Parker M.S."/>
            <person name="Palenik B."/>
            <person name="Pazour G.J."/>
            <person name="Richardson P.M."/>
            <person name="Rynearson T.A."/>
            <person name="Saito M.A."/>
            <person name="Schwartz D.C."/>
            <person name="Thamatrakoln K."/>
            <person name="Valentin K."/>
            <person name="Vardi A."/>
            <person name="Wilkerson F.P."/>
            <person name="Rokhsar D.S."/>
        </authorList>
    </citation>
    <scope>NUCLEOTIDE SEQUENCE [LARGE SCALE GENOMIC DNA]</scope>
    <source>
        <strain evidence="2 3">CCMP1335</strain>
    </source>
</reference>
<dbReference type="InParanoid" id="B8CDR5"/>
<name>B8CDR5_THAPS</name>
<organism evidence="2 3">
    <name type="scientific">Thalassiosira pseudonana</name>
    <name type="common">Marine diatom</name>
    <name type="synonym">Cyclotella nana</name>
    <dbReference type="NCBI Taxonomy" id="35128"/>
    <lineage>
        <taxon>Eukaryota</taxon>
        <taxon>Sar</taxon>
        <taxon>Stramenopiles</taxon>
        <taxon>Ochrophyta</taxon>
        <taxon>Bacillariophyta</taxon>
        <taxon>Coscinodiscophyceae</taxon>
        <taxon>Thalassiosirophycidae</taxon>
        <taxon>Thalassiosirales</taxon>
        <taxon>Thalassiosiraceae</taxon>
        <taxon>Thalassiosira</taxon>
    </lineage>
</organism>
<proteinExistence type="predicted"/>
<dbReference type="EMBL" id="CM000650">
    <property type="protein sequence ID" value="EED88507.1"/>
    <property type="molecule type" value="Genomic_DNA"/>
</dbReference>
<dbReference type="RefSeq" id="XP_002294152.1">
    <property type="nucleotide sequence ID" value="XM_002294116.1"/>
</dbReference>
<feature type="signal peptide" evidence="1">
    <location>
        <begin position="1"/>
        <end position="23"/>
    </location>
</feature>
<dbReference type="Proteomes" id="UP000001449">
    <property type="component" value="Chromosome 15"/>
</dbReference>
<dbReference type="PROSITE" id="PS51257">
    <property type="entry name" value="PROKAR_LIPOPROTEIN"/>
    <property type="match status" value="1"/>
</dbReference>